<dbReference type="InterPro" id="IPR006726">
    <property type="entry name" value="PHBA_efflux_AaeB/fusaric-R"/>
</dbReference>
<dbReference type="Pfam" id="PF04632">
    <property type="entry name" value="FUSC"/>
    <property type="match status" value="1"/>
</dbReference>
<organism evidence="2 3">
    <name type="scientific">Raoultella terrigena</name>
    <name type="common">Klebsiella terrigena</name>
    <dbReference type="NCBI Taxonomy" id="577"/>
    <lineage>
        <taxon>Bacteria</taxon>
        <taxon>Pseudomonadati</taxon>
        <taxon>Pseudomonadota</taxon>
        <taxon>Gammaproteobacteria</taxon>
        <taxon>Enterobacterales</taxon>
        <taxon>Enterobacteriaceae</taxon>
        <taxon>Klebsiella/Raoultella group</taxon>
        <taxon>Raoultella</taxon>
    </lineage>
</organism>
<evidence type="ECO:0000313" key="2">
    <source>
        <dbReference type="EMBL" id="VTN09446.1"/>
    </source>
</evidence>
<dbReference type="GO" id="GO:0022857">
    <property type="term" value="F:transmembrane transporter activity"/>
    <property type="evidence" value="ECO:0007669"/>
    <property type="project" value="InterPro"/>
</dbReference>
<evidence type="ECO:0000313" key="3">
    <source>
        <dbReference type="Proteomes" id="UP000339249"/>
    </source>
</evidence>
<dbReference type="EMBL" id="CABDVU010000001">
    <property type="protein sequence ID" value="VTN09446.1"/>
    <property type="molecule type" value="Genomic_DNA"/>
</dbReference>
<name>A0A4U9CXD9_RAOTE</name>
<proteinExistence type="predicted"/>
<sequence length="190" mass="21157">MMMILPSTSDGTTLLTALKNMHARLLEHASLLWVPETTDAIRTAHESVIGQILTMNLLRIQAFWSHYRFRRQNPLLNYLLHQQLRMTSVISSLRRLLVNWPDAPKKYSRSTGDPAERAGQPARRSLLRRPHYCPAGARSRRRLSASGVLDTSALLLPPLSAEQPLDSAGGKRNGGDRIQRPFGAGAGPPH</sequence>
<feature type="region of interest" description="Disordered" evidence="1">
    <location>
        <begin position="160"/>
        <end position="190"/>
    </location>
</feature>
<protein>
    <submittedName>
        <fullName evidence="2">Fusaric acid resistance protein family</fullName>
    </submittedName>
</protein>
<evidence type="ECO:0000256" key="1">
    <source>
        <dbReference type="SAM" id="MobiDB-lite"/>
    </source>
</evidence>
<dbReference type="AlphaFoldDB" id="A0A4U9CXD9"/>
<dbReference type="GO" id="GO:0005886">
    <property type="term" value="C:plasma membrane"/>
    <property type="evidence" value="ECO:0007669"/>
    <property type="project" value="InterPro"/>
</dbReference>
<feature type="region of interest" description="Disordered" evidence="1">
    <location>
        <begin position="106"/>
        <end position="131"/>
    </location>
</feature>
<accession>A0A4U9CXD9</accession>
<gene>
    <name evidence="2" type="ORF">NCTC9185_01331</name>
</gene>
<dbReference type="Proteomes" id="UP000339249">
    <property type="component" value="Unassembled WGS sequence"/>
</dbReference>
<reference evidence="2 3" key="1">
    <citation type="submission" date="2019-04" db="EMBL/GenBank/DDBJ databases">
        <authorList>
            <consortium name="Pathogen Informatics"/>
        </authorList>
    </citation>
    <scope>NUCLEOTIDE SEQUENCE [LARGE SCALE GENOMIC DNA]</scope>
    <source>
        <strain evidence="2 3">NCTC9185</strain>
    </source>
</reference>